<organism evidence="1 2">
    <name type="scientific">Luteitalea pratensis</name>
    <dbReference type="NCBI Taxonomy" id="1855912"/>
    <lineage>
        <taxon>Bacteria</taxon>
        <taxon>Pseudomonadati</taxon>
        <taxon>Acidobacteriota</taxon>
        <taxon>Vicinamibacteria</taxon>
        <taxon>Vicinamibacterales</taxon>
        <taxon>Vicinamibacteraceae</taxon>
        <taxon>Luteitalea</taxon>
    </lineage>
</organism>
<dbReference type="KEGG" id="abac:LuPra_04277"/>
<evidence type="ECO:0000313" key="2">
    <source>
        <dbReference type="Proteomes" id="UP000076079"/>
    </source>
</evidence>
<dbReference type="SUPFAM" id="SSF47240">
    <property type="entry name" value="Ferritin-like"/>
    <property type="match status" value="1"/>
</dbReference>
<dbReference type="Proteomes" id="UP000076079">
    <property type="component" value="Chromosome"/>
</dbReference>
<keyword evidence="2" id="KW-1185">Reference proteome</keyword>
<dbReference type="CDD" id="cd00657">
    <property type="entry name" value="Ferritin_like"/>
    <property type="match status" value="1"/>
</dbReference>
<sequence length="162" mass="18460">MKLSATLSLLQELYRERLALFDRHIKGAQAIADYEFNNTYQYVIGREEHHLQWVRKALEDLGGTPDSSISALTVPAGKGKTREDAVLQDDARQQQAFVDKWAGRIEGITNARHRTMLTLMLGEMREHLRFFELALQGRDDLLGRRMEGASTGDGVMSVRWVE</sequence>
<accession>A0A143PS90</accession>
<dbReference type="AlphaFoldDB" id="A0A143PS90"/>
<evidence type="ECO:0000313" key="1">
    <source>
        <dbReference type="EMBL" id="AMY11033.1"/>
    </source>
</evidence>
<evidence type="ECO:0008006" key="3">
    <source>
        <dbReference type="Google" id="ProtNLM"/>
    </source>
</evidence>
<name>A0A143PS90_LUTPR</name>
<dbReference type="STRING" id="1855912.LuPra_04277"/>
<dbReference type="RefSeq" id="WP_110172619.1">
    <property type="nucleotide sequence ID" value="NZ_CP015136.1"/>
</dbReference>
<reference evidence="2" key="2">
    <citation type="submission" date="2016-04" db="EMBL/GenBank/DDBJ databases">
        <title>First Complete Genome Sequence of a Subdivision 6 Acidobacterium.</title>
        <authorList>
            <person name="Huang S."/>
            <person name="Vieira S."/>
            <person name="Bunk B."/>
            <person name="Riedel T."/>
            <person name="Sproeer C."/>
            <person name="Overmann J."/>
        </authorList>
    </citation>
    <scope>NUCLEOTIDE SEQUENCE [LARGE SCALE GENOMIC DNA]</scope>
    <source>
        <strain evidence="2">DSM 100886 HEG_-6_39</strain>
    </source>
</reference>
<protein>
    <recommendedName>
        <fullName evidence="3">Bacterioferritin (Cytochrome b1)</fullName>
    </recommendedName>
</protein>
<gene>
    <name evidence="1" type="ORF">LuPra_04277</name>
</gene>
<reference evidence="1 2" key="1">
    <citation type="journal article" date="2016" name="Genome Announc.">
        <title>First Complete Genome Sequence of a Subdivision 6 Acidobacterium Strain.</title>
        <authorList>
            <person name="Huang S."/>
            <person name="Vieira S."/>
            <person name="Bunk B."/>
            <person name="Riedel T."/>
            <person name="Sproer C."/>
            <person name="Overmann J."/>
        </authorList>
    </citation>
    <scope>NUCLEOTIDE SEQUENCE [LARGE SCALE GENOMIC DNA]</scope>
    <source>
        <strain evidence="2">DSM 100886 HEG_-6_39</strain>
    </source>
</reference>
<dbReference type="EMBL" id="CP015136">
    <property type="protein sequence ID" value="AMY11033.1"/>
    <property type="molecule type" value="Genomic_DNA"/>
</dbReference>
<proteinExistence type="predicted"/>
<dbReference type="InterPro" id="IPR009078">
    <property type="entry name" value="Ferritin-like_SF"/>
</dbReference>